<feature type="compositionally biased region" description="Low complexity" evidence="1">
    <location>
        <begin position="27"/>
        <end position="36"/>
    </location>
</feature>
<feature type="region of interest" description="Disordered" evidence="1">
    <location>
        <begin position="75"/>
        <end position="94"/>
    </location>
</feature>
<dbReference type="RefSeq" id="WP_109328565.1">
    <property type="nucleotide sequence ID" value="NZ_CP029353.1"/>
</dbReference>
<evidence type="ECO:0000256" key="1">
    <source>
        <dbReference type="SAM" id="MobiDB-lite"/>
    </source>
</evidence>
<sequence>MTSQHLLFDDLPETERPRKPARRSRASHAAAPVAVDVVREPVPAPPPASLVAAGAMSRAAAGAAGRSIAAGAAATLPLAPPRPPPPAPAFDPAALTNPELRALVQALPDQRLGHLLVEAARELKRRVAPDADADGMDADDPDSGPAEPNPLLIRAARQAVGELSGEDA</sequence>
<keyword evidence="3" id="KW-1185">Reference proteome</keyword>
<dbReference type="AlphaFoldDB" id="A0A2S2CSD6"/>
<dbReference type="KEGG" id="azz:DEW08_15410"/>
<organism evidence="2 3">
    <name type="scientific">Azospirillum thermophilum</name>
    <dbReference type="NCBI Taxonomy" id="2202148"/>
    <lineage>
        <taxon>Bacteria</taxon>
        <taxon>Pseudomonadati</taxon>
        <taxon>Pseudomonadota</taxon>
        <taxon>Alphaproteobacteria</taxon>
        <taxon>Rhodospirillales</taxon>
        <taxon>Azospirillaceae</taxon>
        <taxon>Azospirillum</taxon>
    </lineage>
</organism>
<dbReference type="Proteomes" id="UP000245629">
    <property type="component" value="Chromosome 2"/>
</dbReference>
<feature type="compositionally biased region" description="Acidic residues" evidence="1">
    <location>
        <begin position="131"/>
        <end position="142"/>
    </location>
</feature>
<accession>A0A2S2CSD6</accession>
<gene>
    <name evidence="2" type="ORF">DEW08_15410</name>
</gene>
<protein>
    <submittedName>
        <fullName evidence="2">Uncharacterized protein</fullName>
    </submittedName>
</protein>
<feature type="compositionally biased region" description="Pro residues" evidence="1">
    <location>
        <begin position="78"/>
        <end position="89"/>
    </location>
</feature>
<evidence type="ECO:0000313" key="2">
    <source>
        <dbReference type="EMBL" id="AWK87424.1"/>
    </source>
</evidence>
<dbReference type="OrthoDB" id="7306519at2"/>
<proteinExistence type="predicted"/>
<dbReference type="EMBL" id="CP029353">
    <property type="protein sequence ID" value="AWK87424.1"/>
    <property type="molecule type" value="Genomic_DNA"/>
</dbReference>
<evidence type="ECO:0000313" key="3">
    <source>
        <dbReference type="Proteomes" id="UP000245629"/>
    </source>
</evidence>
<name>A0A2S2CSD6_9PROT</name>
<reference evidence="3" key="1">
    <citation type="submission" date="2018-05" db="EMBL/GenBank/DDBJ databases">
        <title>Azospirillum thermophila sp. nov., a novel isolated from hot spring.</title>
        <authorList>
            <person name="Zhao Z."/>
        </authorList>
    </citation>
    <scope>NUCLEOTIDE SEQUENCE [LARGE SCALE GENOMIC DNA]</scope>
    <source>
        <strain evidence="3">CFH 70021</strain>
    </source>
</reference>
<feature type="region of interest" description="Disordered" evidence="1">
    <location>
        <begin position="127"/>
        <end position="150"/>
    </location>
</feature>
<feature type="region of interest" description="Disordered" evidence="1">
    <location>
        <begin position="1"/>
        <end position="57"/>
    </location>
</feature>